<comment type="caution">
    <text evidence="1">The sequence shown here is derived from an EMBL/GenBank/DDBJ whole genome shotgun (WGS) entry which is preliminary data.</text>
</comment>
<dbReference type="OrthoDB" id="2992173at2759"/>
<evidence type="ECO:0000313" key="1">
    <source>
        <dbReference type="EMBL" id="KAF4493526.1"/>
    </source>
</evidence>
<keyword evidence="2" id="KW-1185">Reference proteome</keyword>
<evidence type="ECO:0000313" key="2">
    <source>
        <dbReference type="Proteomes" id="UP000737391"/>
    </source>
</evidence>
<dbReference type="AlphaFoldDB" id="A0A9P5B2Z3"/>
<dbReference type="Proteomes" id="UP000737391">
    <property type="component" value="Unassembled WGS sequence"/>
</dbReference>
<proteinExistence type="predicted"/>
<dbReference type="EMBL" id="LUFC02000887">
    <property type="protein sequence ID" value="KAF4493526.1"/>
    <property type="molecule type" value="Genomic_DNA"/>
</dbReference>
<name>A0A9P5B2Z3_9HYPO</name>
<reference evidence="1" key="1">
    <citation type="submission" date="2020-01" db="EMBL/GenBank/DDBJ databases">
        <title>Identification and distribution of gene clusters putatively required for synthesis of sphingolipid metabolism inhibitors in phylogenetically diverse species of the filamentous fungus Fusarium.</title>
        <authorList>
            <person name="Kim H.-S."/>
            <person name="Busman M."/>
            <person name="Brown D.W."/>
            <person name="Divon H."/>
            <person name="Uhlig S."/>
            <person name="Proctor R.H."/>
        </authorList>
    </citation>
    <scope>NUCLEOTIDE SEQUENCE</scope>
    <source>
        <strain evidence="1">NRRL 31653</strain>
    </source>
</reference>
<accession>A0A9P5B2Z3</accession>
<gene>
    <name evidence="1" type="ORF">FAGAP_10376</name>
</gene>
<sequence length="482" mass="53017">MMLRTVPNVSDSGSKDAAWINDFLEQLSLTFGRLDGFTDHLLTLHRGGRVIPTKRNRPLSSDEILSNTEAFEIFSGKENCPEAAGGLDVSPYGSRHEGLSYTGSHQLNALSKEGTEPNTAIPLAPSEVSDGDCPWFQLGPRINQDARLHATFMTAENTSPNLDQPSAIGLSPVADGESGVFAWLLVNFHNRSIQVYDERCIFRGEAYLPSNPNPDQLVHWESLMMARDKHDTLLHMSLRERKHLSVSGLKKLAPVEHLMSLQDLIASMSKARFLSSLWKTIIAAQDHIDTVSTQQSATLPSVLVGRPIVLANLGLGIELATPPMRSQAYADYTEYDPVQYETGGDNNTHQDYEFECDSELTRYEFGIKLGDMLGDKDGLIGYLSSTESDSGGSAWTLVTNYSRRNDTSCIYLQHPSNAPPLTVSPSYPSLLPEATVVDHSLDIQTEARAYHDRKAEALLSSAVTVLIDPFLPVNIRSGICLL</sequence>
<protein>
    <submittedName>
        <fullName evidence="1">Uncharacterized protein</fullName>
    </submittedName>
</protein>
<organism evidence="1 2">
    <name type="scientific">Fusarium agapanthi</name>
    <dbReference type="NCBI Taxonomy" id="1803897"/>
    <lineage>
        <taxon>Eukaryota</taxon>
        <taxon>Fungi</taxon>
        <taxon>Dikarya</taxon>
        <taxon>Ascomycota</taxon>
        <taxon>Pezizomycotina</taxon>
        <taxon>Sordariomycetes</taxon>
        <taxon>Hypocreomycetidae</taxon>
        <taxon>Hypocreales</taxon>
        <taxon>Nectriaceae</taxon>
        <taxon>Fusarium</taxon>
        <taxon>Fusarium fujikuroi species complex</taxon>
    </lineage>
</organism>